<evidence type="ECO:0000313" key="2">
    <source>
        <dbReference type="Proteomes" id="UP000304953"/>
    </source>
</evidence>
<keyword evidence="2" id="KW-1185">Reference proteome</keyword>
<sequence length="409" mass="46750">MNNEWEKFGKDIKDLVDDAINSQDFNQLNKAITNSVNEAVNTLQKGLKTAGDAVNRASFLSYQNKEKQREWERNCQNNQYGQNSLKVPNTDVSPELFKKNTSLKAGGWVLAVCGYTFSAGIGITIMILFLVSFFLGSFPIGIKIALSVLVPLLLGSGIMAWKGSSILSGLKRYRNYIAQLRGRTYCNIKELADKNGKSFRFVAKDLKKMIEKGWFRQGHLDHDNTCLIVSHDTYQEYQNIQKQRIEQIQLETERQNRSKTSEGSRNPEVEKVISEGKEYIRKIRECNQNISEEEITSKISHMEMLIQKIFDRVKEDPDALDDIQKLMEYYLPTTVKLLEAYQQLDSQPVQGENIRSSKTEIEQTLDTLNLAFERLLDSLFEEVAWDVSSDISVLHTMLAQEGLTGNDFK</sequence>
<proteinExistence type="predicted"/>
<comment type="caution">
    <text evidence="1">The sequence shown here is derived from an EMBL/GenBank/DDBJ whole genome shotgun (WGS) entry which is preliminary data.</text>
</comment>
<protein>
    <submittedName>
        <fullName evidence="1">Uncharacterized protein</fullName>
    </submittedName>
</protein>
<name>A0AC61RVX8_9FIRM</name>
<dbReference type="Proteomes" id="UP000304953">
    <property type="component" value="Unassembled WGS sequence"/>
</dbReference>
<reference evidence="1" key="1">
    <citation type="submission" date="2019-04" db="EMBL/GenBank/DDBJ databases">
        <title>Microbes associate with the intestines of laboratory mice.</title>
        <authorList>
            <person name="Navarre W."/>
            <person name="Wong E."/>
            <person name="Huang K."/>
            <person name="Tropini C."/>
            <person name="Ng K."/>
            <person name="Yu B."/>
        </authorList>
    </citation>
    <scope>NUCLEOTIDE SEQUENCE</scope>
    <source>
        <strain evidence="1">NM01_1-7b</strain>
    </source>
</reference>
<accession>A0AC61RVX8</accession>
<gene>
    <name evidence="1" type="ORF">E5329_12355</name>
</gene>
<organism evidence="1 2">
    <name type="scientific">Petralouisia muris</name>
    <dbReference type="NCBI Taxonomy" id="3032872"/>
    <lineage>
        <taxon>Bacteria</taxon>
        <taxon>Bacillati</taxon>
        <taxon>Bacillota</taxon>
        <taxon>Clostridia</taxon>
        <taxon>Lachnospirales</taxon>
        <taxon>Lachnospiraceae</taxon>
        <taxon>Petralouisia</taxon>
    </lineage>
</organism>
<evidence type="ECO:0000313" key="1">
    <source>
        <dbReference type="EMBL" id="TGY95945.1"/>
    </source>
</evidence>
<dbReference type="EMBL" id="SRYA01000022">
    <property type="protein sequence ID" value="TGY95945.1"/>
    <property type="molecule type" value="Genomic_DNA"/>
</dbReference>